<dbReference type="Proteomes" id="UP001206126">
    <property type="component" value="Unassembled WGS sequence"/>
</dbReference>
<organism evidence="3 4">
    <name type="scientific">Massilia agilis</name>
    <dbReference type="NCBI Taxonomy" id="1811226"/>
    <lineage>
        <taxon>Bacteria</taxon>
        <taxon>Pseudomonadati</taxon>
        <taxon>Pseudomonadota</taxon>
        <taxon>Betaproteobacteria</taxon>
        <taxon>Burkholderiales</taxon>
        <taxon>Oxalobacteraceae</taxon>
        <taxon>Telluria group</taxon>
        <taxon>Massilia</taxon>
    </lineage>
</organism>
<keyword evidence="1" id="KW-0472">Membrane</keyword>
<gene>
    <name evidence="3" type="ORF">NX774_03165</name>
</gene>
<reference evidence="3 4" key="1">
    <citation type="submission" date="2022-08" db="EMBL/GenBank/DDBJ databases">
        <title>Reclassification of Massilia species as members of the genera Telluria, Duganella, Pseudoduganella, Mokoshia gen. nov. and Zemynaea gen. nov. using orthogonal and non-orthogonal genome-based approaches.</title>
        <authorList>
            <person name="Bowman J.P."/>
        </authorList>
    </citation>
    <scope>NUCLEOTIDE SEQUENCE [LARGE SCALE GENOMIC DNA]</scope>
    <source>
        <strain evidence="3 4">JCM 31605</strain>
    </source>
</reference>
<dbReference type="RefSeq" id="WP_258820685.1">
    <property type="nucleotide sequence ID" value="NZ_JANUHB010000001.1"/>
</dbReference>
<evidence type="ECO:0000313" key="3">
    <source>
        <dbReference type="EMBL" id="MCS0806916.1"/>
    </source>
</evidence>
<keyword evidence="1" id="KW-0812">Transmembrane</keyword>
<feature type="transmembrane region" description="Helical" evidence="1">
    <location>
        <begin position="112"/>
        <end position="131"/>
    </location>
</feature>
<feature type="transmembrane region" description="Helical" evidence="1">
    <location>
        <begin position="51"/>
        <end position="71"/>
    </location>
</feature>
<comment type="caution">
    <text evidence="3">The sequence shown here is derived from an EMBL/GenBank/DDBJ whole genome shotgun (WGS) entry which is preliminary data.</text>
</comment>
<evidence type="ECO:0000313" key="4">
    <source>
        <dbReference type="Proteomes" id="UP001206126"/>
    </source>
</evidence>
<keyword evidence="1" id="KW-1133">Transmembrane helix</keyword>
<feature type="transmembrane region" description="Helical" evidence="1">
    <location>
        <begin position="161"/>
        <end position="179"/>
    </location>
</feature>
<feature type="transmembrane region" description="Helical" evidence="1">
    <location>
        <begin position="185"/>
        <end position="204"/>
    </location>
</feature>
<dbReference type="InterPro" id="IPR025962">
    <property type="entry name" value="SdpI/YhfL"/>
</dbReference>
<proteinExistence type="predicted"/>
<name>A0ABT2D912_9BURK</name>
<feature type="transmembrane region" description="Helical" evidence="1">
    <location>
        <begin position="83"/>
        <end position="106"/>
    </location>
</feature>
<dbReference type="Pfam" id="PF07853">
    <property type="entry name" value="DUF1648"/>
    <property type="match status" value="1"/>
</dbReference>
<dbReference type="EMBL" id="JANUHB010000001">
    <property type="protein sequence ID" value="MCS0806916.1"/>
    <property type="molecule type" value="Genomic_DNA"/>
</dbReference>
<dbReference type="InterPro" id="IPR012867">
    <property type="entry name" value="DUF1648"/>
</dbReference>
<dbReference type="PIRSF" id="PIRSF038959">
    <property type="entry name" value="SdpI"/>
    <property type="match status" value="1"/>
</dbReference>
<evidence type="ECO:0000256" key="1">
    <source>
        <dbReference type="SAM" id="Phobius"/>
    </source>
</evidence>
<protein>
    <submittedName>
        <fullName evidence="3">SdpI family protein</fullName>
    </submittedName>
</protein>
<accession>A0ABT2D912</accession>
<dbReference type="InterPro" id="IPR026272">
    <property type="entry name" value="SdpI"/>
</dbReference>
<keyword evidence="4" id="KW-1185">Reference proteome</keyword>
<dbReference type="PANTHER" id="PTHR37810:SF5">
    <property type="entry name" value="IMMUNITY PROTEIN SDPI"/>
    <property type="match status" value="1"/>
</dbReference>
<dbReference type="PANTHER" id="PTHR37810">
    <property type="entry name" value="IMMUNITY PROTEIN SDPI"/>
    <property type="match status" value="1"/>
</dbReference>
<evidence type="ECO:0000259" key="2">
    <source>
        <dbReference type="Pfam" id="PF07853"/>
    </source>
</evidence>
<dbReference type="Pfam" id="PF13630">
    <property type="entry name" value="SdpI"/>
    <property type="match status" value="1"/>
</dbReference>
<sequence>MKNRYLLLSILLVLAVAGATLALYGALPDRMPVHWNIRGEVDRYGARANAWLMPGIMAGSLLLFAVLPKISPARFSVDAFTDTYWYCALLVVAMLAWAQAVMLWGVTTGSGATTHHMLAGVAVFIALLGNVMGKVRSNFWIGVRTPWTLANERVWYATHRLAAKTMVGFGALSFVAALADQPAVALALLLAGPLVPAAYSLVYYKRLEREGGLHA</sequence>
<feature type="domain" description="DUF1648" evidence="2">
    <location>
        <begin position="11"/>
        <end position="57"/>
    </location>
</feature>